<evidence type="ECO:0000259" key="6">
    <source>
        <dbReference type="PROSITE" id="PS51123"/>
    </source>
</evidence>
<dbReference type="eggNOG" id="COG2885">
    <property type="taxonomic scope" value="Bacteria"/>
</dbReference>
<evidence type="ECO:0000313" key="7">
    <source>
        <dbReference type="EMBL" id="ABF42119.1"/>
    </source>
</evidence>
<feature type="region of interest" description="Disordered" evidence="5">
    <location>
        <begin position="202"/>
        <end position="242"/>
    </location>
</feature>
<dbReference type="PANTHER" id="PTHR30329">
    <property type="entry name" value="STATOR ELEMENT OF FLAGELLAR MOTOR COMPLEX"/>
    <property type="match status" value="1"/>
</dbReference>
<evidence type="ECO:0000256" key="4">
    <source>
        <dbReference type="PROSITE-ProRule" id="PRU00473"/>
    </source>
</evidence>
<evidence type="ECO:0000256" key="1">
    <source>
        <dbReference type="ARBA" id="ARBA00004442"/>
    </source>
</evidence>
<dbReference type="SUPFAM" id="SSF103088">
    <property type="entry name" value="OmpA-like"/>
    <property type="match status" value="1"/>
</dbReference>
<dbReference type="AlphaFoldDB" id="Q1ILY1"/>
<dbReference type="PANTHER" id="PTHR30329:SF21">
    <property type="entry name" value="LIPOPROTEIN YIAD-RELATED"/>
    <property type="match status" value="1"/>
</dbReference>
<dbReference type="PROSITE" id="PS51257">
    <property type="entry name" value="PROKAR_LIPOPROTEIN"/>
    <property type="match status" value="1"/>
</dbReference>
<dbReference type="InterPro" id="IPR006664">
    <property type="entry name" value="OMP_bac"/>
</dbReference>
<feature type="compositionally biased region" description="Polar residues" evidence="5">
    <location>
        <begin position="223"/>
        <end position="242"/>
    </location>
</feature>
<dbReference type="CDD" id="cd07185">
    <property type="entry name" value="OmpA_C-like"/>
    <property type="match status" value="1"/>
</dbReference>
<name>Q1ILY1_KORVE</name>
<gene>
    <name evidence="7" type="ordered locus">Acid345_3118</name>
</gene>
<feature type="compositionally biased region" description="Basic and acidic residues" evidence="5">
    <location>
        <begin position="211"/>
        <end position="220"/>
    </location>
</feature>
<dbReference type="InterPro" id="IPR050330">
    <property type="entry name" value="Bact_OuterMem_StrucFunc"/>
</dbReference>
<dbReference type="KEGG" id="aba:Acid345_3118"/>
<dbReference type="OrthoDB" id="5525824at2"/>
<evidence type="ECO:0000256" key="3">
    <source>
        <dbReference type="ARBA" id="ARBA00023237"/>
    </source>
</evidence>
<evidence type="ECO:0000256" key="2">
    <source>
        <dbReference type="ARBA" id="ARBA00023136"/>
    </source>
</evidence>
<comment type="subcellular location">
    <subcellularLocation>
        <location evidence="1">Cell outer membrane</location>
    </subcellularLocation>
</comment>
<dbReference type="Gene3D" id="3.30.1330.60">
    <property type="entry name" value="OmpA-like domain"/>
    <property type="match status" value="1"/>
</dbReference>
<feature type="compositionally biased region" description="Low complexity" evidence="5">
    <location>
        <begin position="64"/>
        <end position="75"/>
    </location>
</feature>
<dbReference type="HOGENOM" id="CLU_092293_0_0_0"/>
<feature type="domain" description="OmpA-like" evidence="6">
    <location>
        <begin position="108"/>
        <end position="226"/>
    </location>
</feature>
<dbReference type="InterPro" id="IPR036737">
    <property type="entry name" value="OmpA-like_sf"/>
</dbReference>
<evidence type="ECO:0000256" key="5">
    <source>
        <dbReference type="SAM" id="MobiDB-lite"/>
    </source>
</evidence>
<reference evidence="7 8" key="1">
    <citation type="journal article" date="2009" name="Appl. Environ. Microbiol.">
        <title>Three genomes from the phylum Acidobacteria provide insight into the lifestyles of these microorganisms in soils.</title>
        <authorList>
            <person name="Ward N.L."/>
            <person name="Challacombe J.F."/>
            <person name="Janssen P.H."/>
            <person name="Henrissat B."/>
            <person name="Coutinho P.M."/>
            <person name="Wu M."/>
            <person name="Xie G."/>
            <person name="Haft D.H."/>
            <person name="Sait M."/>
            <person name="Badger J."/>
            <person name="Barabote R.D."/>
            <person name="Bradley B."/>
            <person name="Brettin T.S."/>
            <person name="Brinkac L.M."/>
            <person name="Bruce D."/>
            <person name="Creasy T."/>
            <person name="Daugherty S.C."/>
            <person name="Davidsen T.M."/>
            <person name="DeBoy R.T."/>
            <person name="Detter J.C."/>
            <person name="Dodson R.J."/>
            <person name="Durkin A.S."/>
            <person name="Ganapathy A."/>
            <person name="Gwinn-Giglio M."/>
            <person name="Han C.S."/>
            <person name="Khouri H."/>
            <person name="Kiss H."/>
            <person name="Kothari S.P."/>
            <person name="Madupu R."/>
            <person name="Nelson K.E."/>
            <person name="Nelson W.C."/>
            <person name="Paulsen I."/>
            <person name="Penn K."/>
            <person name="Ren Q."/>
            <person name="Rosovitz M.J."/>
            <person name="Selengut J.D."/>
            <person name="Shrivastava S."/>
            <person name="Sullivan S.A."/>
            <person name="Tapia R."/>
            <person name="Thompson L.S."/>
            <person name="Watkins K.L."/>
            <person name="Yang Q."/>
            <person name="Yu C."/>
            <person name="Zafar N."/>
            <person name="Zhou L."/>
            <person name="Kuske C.R."/>
        </authorList>
    </citation>
    <scope>NUCLEOTIDE SEQUENCE [LARGE SCALE GENOMIC DNA]</scope>
    <source>
        <strain evidence="7 8">Ellin345</strain>
    </source>
</reference>
<accession>Q1ILY1</accession>
<proteinExistence type="predicted"/>
<keyword evidence="2 4" id="KW-0472">Membrane</keyword>
<sequence>MNRISMVAVLIAGVMPFTVGCATKKYTREQAAPIINKTNELDDLTAKNSRDIKDTDRRAQSGIADAQAKATTADQHAVQAGQQADAANKNATQVNGQVASLAGTVENLDNYKPVAESSVHFGFDKADLTKKAKDALDQLGGQFSSTKHFIIEVEGSTDSTGDADYNYQLSKRRADAVIQYLADKYQIPAHKIYLIGLGKDKPVEKNATSEGRAKNRRVDVRLMTNTGDQQQNASANTPQGGK</sequence>
<feature type="region of interest" description="Disordered" evidence="5">
    <location>
        <begin position="55"/>
        <end position="75"/>
    </location>
</feature>
<dbReference type="PRINTS" id="PR01021">
    <property type="entry name" value="OMPADOMAIN"/>
</dbReference>
<dbReference type="EnsemblBacteria" id="ABF42119">
    <property type="protein sequence ID" value="ABF42119"/>
    <property type="gene ID" value="Acid345_3118"/>
</dbReference>
<organism evidence="7 8">
    <name type="scientific">Koribacter versatilis (strain Ellin345)</name>
    <dbReference type="NCBI Taxonomy" id="204669"/>
    <lineage>
        <taxon>Bacteria</taxon>
        <taxon>Pseudomonadati</taxon>
        <taxon>Acidobacteriota</taxon>
        <taxon>Terriglobia</taxon>
        <taxon>Terriglobales</taxon>
        <taxon>Candidatus Korobacteraceae</taxon>
        <taxon>Candidatus Korobacter</taxon>
    </lineage>
</organism>
<dbReference type="InterPro" id="IPR006665">
    <property type="entry name" value="OmpA-like"/>
</dbReference>
<dbReference type="Pfam" id="PF00691">
    <property type="entry name" value="OmpA"/>
    <property type="match status" value="1"/>
</dbReference>
<dbReference type="RefSeq" id="WP_011523918.1">
    <property type="nucleotide sequence ID" value="NC_008009.1"/>
</dbReference>
<dbReference type="PROSITE" id="PS51123">
    <property type="entry name" value="OMPA_2"/>
    <property type="match status" value="1"/>
</dbReference>
<dbReference type="STRING" id="204669.Acid345_3118"/>
<dbReference type="Proteomes" id="UP000002432">
    <property type="component" value="Chromosome"/>
</dbReference>
<dbReference type="GO" id="GO:0009279">
    <property type="term" value="C:cell outer membrane"/>
    <property type="evidence" value="ECO:0007669"/>
    <property type="project" value="UniProtKB-SubCell"/>
</dbReference>
<keyword evidence="8" id="KW-1185">Reference proteome</keyword>
<evidence type="ECO:0000313" key="8">
    <source>
        <dbReference type="Proteomes" id="UP000002432"/>
    </source>
</evidence>
<protein>
    <submittedName>
        <fullName evidence="7">Outer membrane protein, OmpA/MotB family</fullName>
    </submittedName>
</protein>
<dbReference type="EMBL" id="CP000360">
    <property type="protein sequence ID" value="ABF42119.1"/>
    <property type="molecule type" value="Genomic_DNA"/>
</dbReference>
<keyword evidence="3" id="KW-0998">Cell outer membrane</keyword>